<protein>
    <submittedName>
        <fullName evidence="6">GntR family transcriptional regulator of vanillate catabolism</fullName>
    </submittedName>
</protein>
<dbReference type="SMART" id="SM00345">
    <property type="entry name" value="HTH_GNTR"/>
    <property type="match status" value="1"/>
</dbReference>
<dbReference type="InterPro" id="IPR036388">
    <property type="entry name" value="WH-like_DNA-bd_sf"/>
</dbReference>
<dbReference type="Pfam" id="PF07729">
    <property type="entry name" value="FCD"/>
    <property type="match status" value="1"/>
</dbReference>
<dbReference type="PANTHER" id="PTHR43537:SF49">
    <property type="entry name" value="TRANSCRIPTIONAL REGULATORY PROTEIN"/>
    <property type="match status" value="1"/>
</dbReference>
<dbReference type="InterPro" id="IPR036390">
    <property type="entry name" value="WH_DNA-bd_sf"/>
</dbReference>
<accession>A0A7Y9R4A1</accession>
<dbReference type="InterPro" id="IPR008920">
    <property type="entry name" value="TF_FadR/GntR_C"/>
</dbReference>
<dbReference type="GO" id="GO:0003677">
    <property type="term" value="F:DNA binding"/>
    <property type="evidence" value="ECO:0007669"/>
    <property type="project" value="UniProtKB-KW"/>
</dbReference>
<dbReference type="SUPFAM" id="SSF48008">
    <property type="entry name" value="GntR ligand-binding domain-like"/>
    <property type="match status" value="1"/>
</dbReference>
<feature type="region of interest" description="Disordered" evidence="4">
    <location>
        <begin position="233"/>
        <end position="258"/>
    </location>
</feature>
<evidence type="ECO:0000256" key="4">
    <source>
        <dbReference type="SAM" id="MobiDB-lite"/>
    </source>
</evidence>
<name>A0A7Y9R4A1_9BURK</name>
<evidence type="ECO:0000259" key="5">
    <source>
        <dbReference type="PROSITE" id="PS50949"/>
    </source>
</evidence>
<dbReference type="InterPro" id="IPR011711">
    <property type="entry name" value="GntR_C"/>
</dbReference>
<evidence type="ECO:0000256" key="1">
    <source>
        <dbReference type="ARBA" id="ARBA00023015"/>
    </source>
</evidence>
<reference evidence="6 7" key="1">
    <citation type="submission" date="2020-07" db="EMBL/GenBank/DDBJ databases">
        <title>Genomic Encyclopedia of Archaeal and Bacterial Type Strains, Phase II (KMG-II): from individual species to whole genera.</title>
        <authorList>
            <person name="Goeker M."/>
        </authorList>
    </citation>
    <scope>NUCLEOTIDE SEQUENCE [LARGE SCALE GENOMIC DNA]</scope>
    <source>
        <strain evidence="6 7">DSM 21226</strain>
    </source>
</reference>
<comment type="caution">
    <text evidence="6">The sequence shown here is derived from an EMBL/GenBank/DDBJ whole genome shotgun (WGS) entry which is preliminary data.</text>
</comment>
<dbReference type="Proteomes" id="UP000518288">
    <property type="component" value="Unassembled WGS sequence"/>
</dbReference>
<dbReference type="Pfam" id="PF00392">
    <property type="entry name" value="GntR"/>
    <property type="match status" value="1"/>
</dbReference>
<dbReference type="PRINTS" id="PR00035">
    <property type="entry name" value="HTHGNTR"/>
</dbReference>
<gene>
    <name evidence="6" type="ORF">BDD16_003758</name>
</gene>
<evidence type="ECO:0000313" key="7">
    <source>
        <dbReference type="Proteomes" id="UP000518288"/>
    </source>
</evidence>
<dbReference type="EMBL" id="JACCFH010000001">
    <property type="protein sequence ID" value="NYG34772.1"/>
    <property type="molecule type" value="Genomic_DNA"/>
</dbReference>
<dbReference type="InterPro" id="IPR000524">
    <property type="entry name" value="Tscrpt_reg_HTH_GntR"/>
</dbReference>
<dbReference type="GO" id="GO:0003700">
    <property type="term" value="F:DNA-binding transcription factor activity"/>
    <property type="evidence" value="ECO:0007669"/>
    <property type="project" value="InterPro"/>
</dbReference>
<keyword evidence="7" id="KW-1185">Reference proteome</keyword>
<evidence type="ECO:0000256" key="2">
    <source>
        <dbReference type="ARBA" id="ARBA00023125"/>
    </source>
</evidence>
<evidence type="ECO:0000256" key="3">
    <source>
        <dbReference type="ARBA" id="ARBA00023163"/>
    </source>
</evidence>
<dbReference type="SUPFAM" id="SSF46785">
    <property type="entry name" value="Winged helix' DNA-binding domain"/>
    <property type="match status" value="1"/>
</dbReference>
<dbReference type="CDD" id="cd07377">
    <property type="entry name" value="WHTH_GntR"/>
    <property type="match status" value="1"/>
</dbReference>
<dbReference type="Gene3D" id="1.20.120.530">
    <property type="entry name" value="GntR ligand-binding domain-like"/>
    <property type="match status" value="1"/>
</dbReference>
<dbReference type="SMART" id="SM00895">
    <property type="entry name" value="FCD"/>
    <property type="match status" value="1"/>
</dbReference>
<keyword evidence="2" id="KW-0238">DNA-binding</keyword>
<keyword evidence="3" id="KW-0804">Transcription</keyword>
<dbReference type="Gene3D" id="1.10.10.10">
    <property type="entry name" value="Winged helix-like DNA-binding domain superfamily/Winged helix DNA-binding domain"/>
    <property type="match status" value="1"/>
</dbReference>
<evidence type="ECO:0000313" key="6">
    <source>
        <dbReference type="EMBL" id="NYG34772.1"/>
    </source>
</evidence>
<feature type="domain" description="HTH gntR-type" evidence="5">
    <location>
        <begin position="10"/>
        <end position="78"/>
    </location>
</feature>
<proteinExistence type="predicted"/>
<organism evidence="6 7">
    <name type="scientific">Sphaerotilus montanus</name>
    <dbReference type="NCBI Taxonomy" id="522889"/>
    <lineage>
        <taxon>Bacteria</taxon>
        <taxon>Pseudomonadati</taxon>
        <taxon>Pseudomonadota</taxon>
        <taxon>Betaproteobacteria</taxon>
        <taxon>Burkholderiales</taxon>
        <taxon>Sphaerotilaceae</taxon>
        <taxon>Sphaerotilus</taxon>
    </lineage>
</organism>
<dbReference type="PROSITE" id="PS50949">
    <property type="entry name" value="HTH_GNTR"/>
    <property type="match status" value="1"/>
</dbReference>
<sequence>MDTTELDVAPTQTVQAQQRLRELIVSGALPPGERILEVPLAERLGVSRTPVRAALLRLEQEGLLEAASAGGGYRVRQFSAQDLRDAIELRGTLEGLAARMAAERGVDEALLALARRHLDAIDAALDAPTLAEPGFAAYVRHNGGFHTLLGRMSGSDLLQRELARASLLPFASPSGFLGVQVGAPAGQTVLRIAQDQHRQVLDAIEQREGSRAEALMREHARIARRRLETALRQPGGLRPLQATAAPFNAHGGHPHESQ</sequence>
<dbReference type="PANTHER" id="PTHR43537">
    <property type="entry name" value="TRANSCRIPTIONAL REGULATOR, GNTR FAMILY"/>
    <property type="match status" value="1"/>
</dbReference>
<dbReference type="RefSeq" id="WP_179635373.1">
    <property type="nucleotide sequence ID" value="NZ_CAXYYM010000062.1"/>
</dbReference>
<keyword evidence="1" id="KW-0805">Transcription regulation</keyword>
<dbReference type="AlphaFoldDB" id="A0A7Y9R4A1"/>